<evidence type="ECO:0000256" key="1">
    <source>
        <dbReference type="PIRNR" id="PIRNR037226"/>
    </source>
</evidence>
<dbReference type="Proteomes" id="UP001057381">
    <property type="component" value="Chromosome"/>
</dbReference>
<dbReference type="Pfam" id="PF07687">
    <property type="entry name" value="M20_dimer"/>
    <property type="match status" value="1"/>
</dbReference>
<dbReference type="InterPro" id="IPR017144">
    <property type="entry name" value="Xaa-Arg_dipeptidase"/>
</dbReference>
<dbReference type="InterPro" id="IPR052030">
    <property type="entry name" value="Peptidase_M20/M20A_hydrolases"/>
</dbReference>
<dbReference type="NCBIfam" id="TIGR01891">
    <property type="entry name" value="amidohydrolases"/>
    <property type="match status" value="1"/>
</dbReference>
<dbReference type="GO" id="GO:0046657">
    <property type="term" value="P:folic acid catabolic process"/>
    <property type="evidence" value="ECO:0007669"/>
    <property type="project" value="TreeGrafter"/>
</dbReference>
<comment type="similarity">
    <text evidence="1">Belongs to the peptidase M20A family.</text>
</comment>
<dbReference type="KEGG" id="mequ:KFV11_10155"/>
<dbReference type="Pfam" id="PF01546">
    <property type="entry name" value="Peptidase_M20"/>
    <property type="match status" value="1"/>
</dbReference>
<dbReference type="OrthoDB" id="9781032at2"/>
<dbReference type="CDD" id="cd03887">
    <property type="entry name" value="M20_Acy1L2"/>
    <property type="match status" value="1"/>
</dbReference>
<reference evidence="3 5" key="1">
    <citation type="submission" date="2019-09" db="EMBL/GenBank/DDBJ databases">
        <authorList>
            <person name="Mazhar S."/>
            <person name="Altermann E."/>
            <person name="Hill C."/>
            <person name="Mcauliffe O."/>
        </authorList>
    </citation>
    <scope>NUCLEOTIDE SEQUENCE [LARGE SCALE GENOMIC DNA]</scope>
    <source>
        <strain evidence="3 5">ATCC 51831</strain>
    </source>
</reference>
<dbReference type="FunFam" id="3.30.70.360:FF:000004">
    <property type="entry name" value="Peptidase M20 domain-containing protein 2"/>
    <property type="match status" value="1"/>
</dbReference>
<dbReference type="FunFam" id="3.40.630.10:FF:000071">
    <property type="entry name" value="Peptidase M20 domain-containing protein 2"/>
    <property type="match status" value="1"/>
</dbReference>
<organism evidence="4 6">
    <name type="scientific">Macrococcus equipercicus</name>
    <dbReference type="NCBI Taxonomy" id="69967"/>
    <lineage>
        <taxon>Bacteria</taxon>
        <taxon>Bacillati</taxon>
        <taxon>Bacillota</taxon>
        <taxon>Bacilli</taxon>
        <taxon>Bacillales</taxon>
        <taxon>Staphylococcaceae</taxon>
        <taxon>Macrococcus</taxon>
    </lineage>
</organism>
<dbReference type="InterPro" id="IPR002933">
    <property type="entry name" value="Peptidase_M20"/>
</dbReference>
<dbReference type="SUPFAM" id="SSF53187">
    <property type="entry name" value="Zn-dependent exopeptidases"/>
    <property type="match status" value="1"/>
</dbReference>
<dbReference type="PIRSF" id="PIRSF037226">
    <property type="entry name" value="Amidohydrolase_ACY1L2_prd"/>
    <property type="match status" value="1"/>
</dbReference>
<dbReference type="GO" id="GO:0071713">
    <property type="term" value="F:para-aminobenzoyl-glutamate hydrolase activity"/>
    <property type="evidence" value="ECO:0007669"/>
    <property type="project" value="TreeGrafter"/>
</dbReference>
<feature type="domain" description="Peptidase M20 dimerisation" evidence="2">
    <location>
        <begin position="181"/>
        <end position="270"/>
    </location>
</feature>
<dbReference type="GO" id="GO:0016805">
    <property type="term" value="F:dipeptidase activity"/>
    <property type="evidence" value="ECO:0007669"/>
    <property type="project" value="InterPro"/>
</dbReference>
<protein>
    <recommendedName>
        <fullName evidence="1">Peptidase M20 domain-containing protein 2</fullName>
    </recommendedName>
</protein>
<dbReference type="InterPro" id="IPR017439">
    <property type="entry name" value="Amidohydrolase"/>
</dbReference>
<dbReference type="Gene3D" id="3.30.70.360">
    <property type="match status" value="1"/>
</dbReference>
<dbReference type="PANTHER" id="PTHR30575:SF0">
    <property type="entry name" value="XAA-ARG DIPEPTIDASE"/>
    <property type="match status" value="1"/>
</dbReference>
<dbReference type="GO" id="GO:0005737">
    <property type="term" value="C:cytoplasm"/>
    <property type="evidence" value="ECO:0007669"/>
    <property type="project" value="TreeGrafter"/>
</dbReference>
<sequence length="399" mass="43126">MTTNSTAAIAYTESITRYIAAHEDDIIKISHAIHARPELGNEEYFAQEQLSELLERNGFDVVRDIAGHPTGFIATYKAAQQGPVIAFLAEYDALPDLGHACGHNIIGTSSVLAALALKTVIDDIGGVIKVFGTPAEEGGVNGSAKATYVKAGLFDDCDVALMVHPGHESYRTVPTLAVDVFEVEFFGRSAHASENAFNGVNALDMMISFFNGVGQLRQHIKPKDKVHGIILNGGASANIVPDYTKARFYTRALSRRDLNGLTEKVERIAAGAAEMAGGQYRLNHIQNGVDEFIVNDRLDDLFERHAALHGEVIQHDDFGFGSTDTGNVSHVIPTIHPHLKIGPSTLIGHTYEFEQAAASAEGDRALLQGARIMATMAVELITQPAVLDEIKELHQHLKG</sequence>
<evidence type="ECO:0000313" key="3">
    <source>
        <dbReference type="EMBL" id="KAA1039426.1"/>
    </source>
</evidence>
<dbReference type="Proteomes" id="UP000295735">
    <property type="component" value="Unassembled WGS sequence"/>
</dbReference>
<proteinExistence type="inferred from homology"/>
<dbReference type="InterPro" id="IPR011650">
    <property type="entry name" value="Peptidase_M20_dimer"/>
</dbReference>
<reference evidence="4" key="2">
    <citation type="submission" date="2021-04" db="EMBL/GenBank/DDBJ databases">
        <title>Complete Genome Sequences of Macrococcus spp. from dog and cattle.</title>
        <authorList>
            <person name="Schwendener S."/>
            <person name="Perreten V."/>
        </authorList>
    </citation>
    <scope>NUCLEOTIDE SEQUENCE</scope>
    <source>
        <strain evidence="4">Epi0143-OL</strain>
    </source>
</reference>
<dbReference type="PANTHER" id="PTHR30575">
    <property type="entry name" value="PEPTIDASE M20"/>
    <property type="match status" value="1"/>
</dbReference>
<gene>
    <name evidence="3" type="ORF">ERX35_006825</name>
    <name evidence="4" type="ORF">KFV11_10155</name>
</gene>
<evidence type="ECO:0000259" key="2">
    <source>
        <dbReference type="Pfam" id="PF07687"/>
    </source>
</evidence>
<accession>A0A9Q9F3Z1</accession>
<name>A0A9Q9F3Z1_9STAP</name>
<evidence type="ECO:0000313" key="4">
    <source>
        <dbReference type="EMBL" id="UTH14924.1"/>
    </source>
</evidence>
<evidence type="ECO:0000313" key="6">
    <source>
        <dbReference type="Proteomes" id="UP001057381"/>
    </source>
</evidence>
<dbReference type="Gene3D" id="3.40.630.10">
    <property type="entry name" value="Zn peptidases"/>
    <property type="match status" value="1"/>
</dbReference>
<evidence type="ECO:0000313" key="5">
    <source>
        <dbReference type="Proteomes" id="UP000295735"/>
    </source>
</evidence>
<dbReference type="EMBL" id="CP073809">
    <property type="protein sequence ID" value="UTH14924.1"/>
    <property type="molecule type" value="Genomic_DNA"/>
</dbReference>
<dbReference type="EMBL" id="SCWC02000004">
    <property type="protein sequence ID" value="KAA1039426.1"/>
    <property type="molecule type" value="Genomic_DNA"/>
</dbReference>
<dbReference type="RefSeq" id="WP_149459320.1">
    <property type="nucleotide sequence ID" value="NZ_CP073809.1"/>
</dbReference>
<dbReference type="InterPro" id="IPR036264">
    <property type="entry name" value="Bact_exopeptidase_dim_dom"/>
</dbReference>
<dbReference type="AlphaFoldDB" id="A0A9Q9F3Z1"/>
<dbReference type="SUPFAM" id="SSF55031">
    <property type="entry name" value="Bacterial exopeptidase dimerisation domain"/>
    <property type="match status" value="1"/>
</dbReference>
<keyword evidence="5" id="KW-1185">Reference proteome</keyword>